<dbReference type="InterPro" id="IPR050519">
    <property type="entry name" value="Glycosyltransf_28_UgtP"/>
</dbReference>
<feature type="domain" description="Glycosyl transferase family 28 C-terminal" evidence="5">
    <location>
        <begin position="223"/>
        <end position="291"/>
    </location>
</feature>
<sequence>MATTDLVVVHSPVGGGHKAAALAVAEAATARGLRVTIIDAFEHAPKWAGDAYVRAHLTGQNAAPEFYGQLYFAANRRDGTFEPLRLGIDNLLFGALADHVTSLAPRAIVATHHLPLVVLGRARRKGLLDAPVVGVVTDYTAHACWAERGVDAWSVPSEVAKAELAEHVPGERIVVTGIPVRRAFERIPSAGDADGRVRVLVTSGGFGVGPLRKIVRSFAGVPNVELTVVCGAAHKLAGQIAREAEECGVSARVLGFEKDMAARVAVADVVVGKAGGLTVTETLTAGRAMVIASAVPGNEKLNEAFVVEGGAGISAEADAVGAVVRRLADERLLGWMGARARSLVPVRAAERILNLAESLGQSARRAAA</sequence>
<organism evidence="7 8">
    <name type="scientific">Labilithrix luteola</name>
    <dbReference type="NCBI Taxonomy" id="1391654"/>
    <lineage>
        <taxon>Bacteria</taxon>
        <taxon>Pseudomonadati</taxon>
        <taxon>Myxococcota</taxon>
        <taxon>Polyangia</taxon>
        <taxon>Polyangiales</taxon>
        <taxon>Labilitrichaceae</taxon>
        <taxon>Labilithrix</taxon>
    </lineage>
</organism>
<dbReference type="GO" id="GO:0009247">
    <property type="term" value="P:glycolipid biosynthetic process"/>
    <property type="evidence" value="ECO:0007669"/>
    <property type="project" value="InterPro"/>
</dbReference>
<name>A0A0K1PQW0_9BACT</name>
<evidence type="ECO:0000256" key="1">
    <source>
        <dbReference type="ARBA" id="ARBA00004370"/>
    </source>
</evidence>
<dbReference type="EMBL" id="CP012333">
    <property type="protein sequence ID" value="AKU95930.1"/>
    <property type="molecule type" value="Genomic_DNA"/>
</dbReference>
<keyword evidence="4" id="KW-0808">Transferase</keyword>
<feature type="domain" description="Diacylglycerol glucosyltransferase N-terminal" evidence="6">
    <location>
        <begin position="17"/>
        <end position="180"/>
    </location>
</feature>
<dbReference type="Proteomes" id="UP000064967">
    <property type="component" value="Chromosome"/>
</dbReference>
<dbReference type="Pfam" id="PF06925">
    <property type="entry name" value="MGDG_synth"/>
    <property type="match status" value="1"/>
</dbReference>
<comment type="similarity">
    <text evidence="2">Belongs to the glycosyltransferase 28 family.</text>
</comment>
<dbReference type="SUPFAM" id="SSF53756">
    <property type="entry name" value="UDP-Glycosyltransferase/glycogen phosphorylase"/>
    <property type="match status" value="1"/>
</dbReference>
<keyword evidence="3" id="KW-0328">Glycosyltransferase</keyword>
<dbReference type="KEGG" id="llu:AKJ09_02594"/>
<reference evidence="7 8" key="1">
    <citation type="submission" date="2015-08" db="EMBL/GenBank/DDBJ databases">
        <authorList>
            <person name="Babu N.S."/>
            <person name="Beckwith C.J."/>
            <person name="Beseler K.G."/>
            <person name="Brison A."/>
            <person name="Carone J.V."/>
            <person name="Caskin T.P."/>
            <person name="Diamond M."/>
            <person name="Durham M.E."/>
            <person name="Foxe J.M."/>
            <person name="Go M."/>
            <person name="Henderson B.A."/>
            <person name="Jones I.B."/>
            <person name="McGettigan J.A."/>
            <person name="Micheletti S.J."/>
            <person name="Nasrallah M.E."/>
            <person name="Ortiz D."/>
            <person name="Piller C.R."/>
            <person name="Privatt S.R."/>
            <person name="Schneider S.L."/>
            <person name="Sharp S."/>
            <person name="Smith T.C."/>
            <person name="Stanton J.D."/>
            <person name="Ullery H.E."/>
            <person name="Wilson R.J."/>
            <person name="Serrano M.G."/>
            <person name="Buck G."/>
            <person name="Lee V."/>
            <person name="Wang Y."/>
            <person name="Carvalho R."/>
            <person name="Voegtly L."/>
            <person name="Shi R."/>
            <person name="Duckworth R."/>
            <person name="Johnson A."/>
            <person name="Loviza R."/>
            <person name="Walstead R."/>
            <person name="Shah Z."/>
            <person name="Kiflezghi M."/>
            <person name="Wade K."/>
            <person name="Ball S.L."/>
            <person name="Bradley K.W."/>
            <person name="Asai D.J."/>
            <person name="Bowman C.A."/>
            <person name="Russell D.A."/>
            <person name="Pope W.H."/>
            <person name="Jacobs-Sera D."/>
            <person name="Hendrix R.W."/>
            <person name="Hatfull G.F."/>
        </authorList>
    </citation>
    <scope>NUCLEOTIDE SEQUENCE [LARGE SCALE GENOMIC DNA]</scope>
    <source>
        <strain evidence="7 8">DSM 27648</strain>
    </source>
</reference>
<gene>
    <name evidence="7" type="ORF">AKJ09_02594</name>
</gene>
<dbReference type="GO" id="GO:0016758">
    <property type="term" value="F:hexosyltransferase activity"/>
    <property type="evidence" value="ECO:0007669"/>
    <property type="project" value="InterPro"/>
</dbReference>
<proteinExistence type="inferred from homology"/>
<dbReference type="Pfam" id="PF04101">
    <property type="entry name" value="Glyco_tran_28_C"/>
    <property type="match status" value="1"/>
</dbReference>
<accession>A0A0K1PQW0</accession>
<evidence type="ECO:0000256" key="3">
    <source>
        <dbReference type="ARBA" id="ARBA00022676"/>
    </source>
</evidence>
<keyword evidence="8" id="KW-1185">Reference proteome</keyword>
<evidence type="ECO:0000313" key="7">
    <source>
        <dbReference type="EMBL" id="AKU95930.1"/>
    </source>
</evidence>
<dbReference type="InterPro" id="IPR007235">
    <property type="entry name" value="Glyco_trans_28_C"/>
</dbReference>
<dbReference type="PANTHER" id="PTHR43025:SF3">
    <property type="entry name" value="MONOGALACTOSYLDIACYLGLYCEROL SYNTHASE 1, CHLOROPLASTIC"/>
    <property type="match status" value="1"/>
</dbReference>
<dbReference type="Gene3D" id="3.40.50.2000">
    <property type="entry name" value="Glycogen Phosphorylase B"/>
    <property type="match status" value="1"/>
</dbReference>
<protein>
    <submittedName>
        <fullName evidence="7">Diglucosyldiacylglycerol synthase (LTA membrane anchor synthesis)</fullName>
    </submittedName>
</protein>
<dbReference type="AlphaFoldDB" id="A0A0K1PQW0"/>
<evidence type="ECO:0000256" key="4">
    <source>
        <dbReference type="ARBA" id="ARBA00022679"/>
    </source>
</evidence>
<dbReference type="PANTHER" id="PTHR43025">
    <property type="entry name" value="MONOGALACTOSYLDIACYLGLYCEROL SYNTHASE"/>
    <property type="match status" value="1"/>
</dbReference>
<dbReference type="OrthoDB" id="9810950at2"/>
<evidence type="ECO:0000259" key="5">
    <source>
        <dbReference type="Pfam" id="PF04101"/>
    </source>
</evidence>
<evidence type="ECO:0000259" key="6">
    <source>
        <dbReference type="Pfam" id="PF06925"/>
    </source>
</evidence>
<dbReference type="RefSeq" id="WP_146647299.1">
    <property type="nucleotide sequence ID" value="NZ_CP012333.1"/>
</dbReference>
<dbReference type="InterPro" id="IPR009695">
    <property type="entry name" value="Diacylglyc_glucosyltr_N"/>
</dbReference>
<evidence type="ECO:0000313" key="8">
    <source>
        <dbReference type="Proteomes" id="UP000064967"/>
    </source>
</evidence>
<dbReference type="GO" id="GO:0016020">
    <property type="term" value="C:membrane"/>
    <property type="evidence" value="ECO:0007669"/>
    <property type="project" value="UniProtKB-SubCell"/>
</dbReference>
<dbReference type="STRING" id="1391654.AKJ09_02594"/>
<comment type="subcellular location">
    <subcellularLocation>
        <location evidence="1">Membrane</location>
    </subcellularLocation>
</comment>
<evidence type="ECO:0000256" key="2">
    <source>
        <dbReference type="ARBA" id="ARBA00006962"/>
    </source>
</evidence>